<dbReference type="InterPro" id="IPR036679">
    <property type="entry name" value="FlgN-like_sf"/>
</dbReference>
<protein>
    <recommendedName>
        <fullName evidence="4">FlgN protein</fullName>
    </recommendedName>
</protein>
<dbReference type="Gene3D" id="1.20.58.300">
    <property type="entry name" value="FlgN-like"/>
    <property type="match status" value="1"/>
</dbReference>
<proteinExistence type="predicted"/>
<dbReference type="AlphaFoldDB" id="A0A917W2B3"/>
<dbReference type="GO" id="GO:0044780">
    <property type="term" value="P:bacterial-type flagellum assembly"/>
    <property type="evidence" value="ECO:0007669"/>
    <property type="project" value="InterPro"/>
</dbReference>
<dbReference type="SUPFAM" id="SSF140566">
    <property type="entry name" value="FlgN-like"/>
    <property type="match status" value="1"/>
</dbReference>
<evidence type="ECO:0000313" key="2">
    <source>
        <dbReference type="EMBL" id="GGL54570.1"/>
    </source>
</evidence>
<dbReference type="Pfam" id="PF05130">
    <property type="entry name" value="FlgN"/>
    <property type="match status" value="1"/>
</dbReference>
<reference evidence="2" key="1">
    <citation type="journal article" date="2014" name="Int. J. Syst. Evol. Microbiol.">
        <title>Complete genome sequence of Corynebacterium casei LMG S-19264T (=DSM 44701T), isolated from a smear-ripened cheese.</title>
        <authorList>
            <consortium name="US DOE Joint Genome Institute (JGI-PGF)"/>
            <person name="Walter F."/>
            <person name="Albersmeier A."/>
            <person name="Kalinowski J."/>
            <person name="Ruckert C."/>
        </authorList>
    </citation>
    <scope>NUCLEOTIDE SEQUENCE</scope>
    <source>
        <strain evidence="2">JCM 15325</strain>
    </source>
</reference>
<dbReference type="EMBL" id="BMOK01000006">
    <property type="protein sequence ID" value="GGL54570.1"/>
    <property type="molecule type" value="Genomic_DNA"/>
</dbReference>
<dbReference type="Proteomes" id="UP000654670">
    <property type="component" value="Unassembled WGS sequence"/>
</dbReference>
<evidence type="ECO:0008006" key="4">
    <source>
        <dbReference type="Google" id="ProtNLM"/>
    </source>
</evidence>
<keyword evidence="3" id="KW-1185">Reference proteome</keyword>
<name>A0A917W2B3_9BACL</name>
<comment type="caution">
    <text evidence="2">The sequence shown here is derived from an EMBL/GenBank/DDBJ whole genome shotgun (WGS) entry which is preliminary data.</text>
</comment>
<dbReference type="RefSeq" id="WP_188802790.1">
    <property type="nucleotide sequence ID" value="NZ_BMOK01000006.1"/>
</dbReference>
<dbReference type="InterPro" id="IPR007809">
    <property type="entry name" value="FlgN-like"/>
</dbReference>
<evidence type="ECO:0000313" key="3">
    <source>
        <dbReference type="Proteomes" id="UP000654670"/>
    </source>
</evidence>
<sequence length="165" mass="18702">MPVDTMKGVIRQLIDIQANLYEFALKKTDAIKNGDIQEVGRLVELEKPLVEELREAERKRAEVAAQDVRNAGKDVKTPTFSEWETSIVPAGERPEWQALFRELAHSVFTLKQANQLNQDLLRQSLQWIRLNINLLYPQITSVNYGNLKAGQASPSVFSGRIDSRA</sequence>
<keyword evidence="1" id="KW-1005">Bacterial flagellum biogenesis</keyword>
<organism evidence="2 3">
    <name type="scientific">Sporolactobacillus putidus</name>
    <dbReference type="NCBI Taxonomy" id="492735"/>
    <lineage>
        <taxon>Bacteria</taxon>
        <taxon>Bacillati</taxon>
        <taxon>Bacillota</taxon>
        <taxon>Bacilli</taxon>
        <taxon>Bacillales</taxon>
        <taxon>Sporolactobacillaceae</taxon>
        <taxon>Sporolactobacillus</taxon>
    </lineage>
</organism>
<accession>A0A917W2B3</accession>
<evidence type="ECO:0000256" key="1">
    <source>
        <dbReference type="ARBA" id="ARBA00022795"/>
    </source>
</evidence>
<reference evidence="2" key="2">
    <citation type="submission" date="2020-09" db="EMBL/GenBank/DDBJ databases">
        <authorList>
            <person name="Sun Q."/>
            <person name="Ohkuma M."/>
        </authorList>
    </citation>
    <scope>NUCLEOTIDE SEQUENCE</scope>
    <source>
        <strain evidence="2">JCM 15325</strain>
    </source>
</reference>
<gene>
    <name evidence="2" type="ORF">GCM10007968_18320</name>
</gene>